<keyword evidence="13" id="KW-1185">Reference proteome</keyword>
<dbReference type="CDD" id="cd03235">
    <property type="entry name" value="ABC_Metallic_Cations"/>
    <property type="match status" value="1"/>
</dbReference>
<organism evidence="12 13">
    <name type="scientific">Natronoarchaeum philippinense</name>
    <dbReference type="NCBI Taxonomy" id="558529"/>
    <lineage>
        <taxon>Archaea</taxon>
        <taxon>Methanobacteriati</taxon>
        <taxon>Methanobacteriota</taxon>
        <taxon>Stenosarchaea group</taxon>
        <taxon>Halobacteria</taxon>
        <taxon>Halobacteriales</taxon>
        <taxon>Natronoarchaeaceae</taxon>
    </lineage>
</organism>
<dbReference type="SMART" id="SM00382">
    <property type="entry name" value="AAA"/>
    <property type="match status" value="1"/>
</dbReference>
<evidence type="ECO:0000256" key="1">
    <source>
        <dbReference type="ARBA" id="ARBA00005417"/>
    </source>
</evidence>
<gene>
    <name evidence="12" type="ORF">SAMN06269185_0101</name>
</gene>
<evidence type="ECO:0000256" key="5">
    <source>
        <dbReference type="ARBA" id="ARBA00050590"/>
    </source>
</evidence>
<evidence type="ECO:0000256" key="6">
    <source>
        <dbReference type="ARBA" id="ARBA00058960"/>
    </source>
</evidence>
<evidence type="ECO:0000256" key="2">
    <source>
        <dbReference type="ARBA" id="ARBA00022448"/>
    </source>
</evidence>
<evidence type="ECO:0000313" key="12">
    <source>
        <dbReference type="EMBL" id="SNZ02748.1"/>
    </source>
</evidence>
<dbReference type="GO" id="GO:0016887">
    <property type="term" value="F:ATP hydrolysis activity"/>
    <property type="evidence" value="ECO:0007669"/>
    <property type="project" value="InterPro"/>
</dbReference>
<evidence type="ECO:0000256" key="3">
    <source>
        <dbReference type="ARBA" id="ARBA00022741"/>
    </source>
</evidence>
<dbReference type="GO" id="GO:0015420">
    <property type="term" value="F:ABC-type vitamin B12 transporter activity"/>
    <property type="evidence" value="ECO:0007669"/>
    <property type="project" value="UniProtKB-EC"/>
</dbReference>
<dbReference type="EC" id="7.6.2.8" evidence="8"/>
<dbReference type="Pfam" id="PF00005">
    <property type="entry name" value="ABC_tran"/>
    <property type="match status" value="1"/>
</dbReference>
<dbReference type="PANTHER" id="PTHR42734:SF5">
    <property type="entry name" value="IRON TRANSPORT SYSTEM ATP-BINDING PROTEIN HI_0361-RELATED"/>
    <property type="match status" value="1"/>
</dbReference>
<keyword evidence="2" id="KW-0813">Transport</keyword>
<dbReference type="GO" id="GO:0005524">
    <property type="term" value="F:ATP binding"/>
    <property type="evidence" value="ECO:0007669"/>
    <property type="project" value="UniProtKB-KW"/>
</dbReference>
<dbReference type="FunFam" id="3.40.50.300:FF:000134">
    <property type="entry name" value="Iron-enterobactin ABC transporter ATP-binding protein"/>
    <property type="match status" value="1"/>
</dbReference>
<evidence type="ECO:0000256" key="9">
    <source>
        <dbReference type="ARBA" id="ARBA00073649"/>
    </source>
</evidence>
<dbReference type="SUPFAM" id="SSF52540">
    <property type="entry name" value="P-loop containing nucleoside triphosphate hydrolases"/>
    <property type="match status" value="1"/>
</dbReference>
<dbReference type="InterPro" id="IPR050153">
    <property type="entry name" value="Metal_Ion_Import_ABC"/>
</dbReference>
<evidence type="ECO:0000256" key="7">
    <source>
        <dbReference type="ARBA" id="ARBA00064420"/>
    </source>
</evidence>
<dbReference type="EMBL" id="OBEJ01000001">
    <property type="protein sequence ID" value="SNZ02748.1"/>
    <property type="molecule type" value="Genomic_DNA"/>
</dbReference>
<name>A0A285N086_NATPI</name>
<dbReference type="PROSITE" id="PS00211">
    <property type="entry name" value="ABC_TRANSPORTER_1"/>
    <property type="match status" value="1"/>
</dbReference>
<comment type="similarity">
    <text evidence="1">Belongs to the ABC transporter superfamily.</text>
</comment>
<dbReference type="OrthoDB" id="10909at2157"/>
<dbReference type="InterPro" id="IPR003593">
    <property type="entry name" value="AAA+_ATPase"/>
</dbReference>
<accession>A0A285N086</accession>
<proteinExistence type="inferred from homology"/>
<dbReference type="InterPro" id="IPR003439">
    <property type="entry name" value="ABC_transporter-like_ATP-bd"/>
</dbReference>
<keyword evidence="4 12" id="KW-0067">ATP-binding</keyword>
<dbReference type="Proteomes" id="UP000219453">
    <property type="component" value="Unassembled WGS sequence"/>
</dbReference>
<protein>
    <recommendedName>
        <fullName evidence="9">Cobalamin import ATP-binding protein BtuD</fullName>
        <ecNumber evidence="8">7.6.2.8</ecNumber>
    </recommendedName>
    <alternativeName>
        <fullName evidence="10">Vitamin B12-transporting ATPase</fullName>
    </alternativeName>
</protein>
<sequence length="254" mass="27047">MSVVELEDVTFSYTEVPVLEGVDLSIEEGEFLGLVGPNGSGKSTLLRIALGLESPDSGTAELFGEPAEAFDDGHRIGYVAQGTTSLDQSIPVTVSEAVTMGRFPHAGYGRLDADDRDAVEDAMETVGVSDLASRKLDELSGGQRQRVFIARALACEADLLALDEPTVGVDAESRDAFYDLLAELNDRGIAIVLIEHDIGTVTEYATTVACINQRVHYHGDPEGFAESDALADAYGAGQRVLEHDHSAHDHGGDQ</sequence>
<feature type="domain" description="ABC transporter" evidence="11">
    <location>
        <begin position="4"/>
        <end position="237"/>
    </location>
</feature>
<evidence type="ECO:0000259" key="11">
    <source>
        <dbReference type="PROSITE" id="PS50893"/>
    </source>
</evidence>
<dbReference type="InterPro" id="IPR017871">
    <property type="entry name" value="ABC_transporter-like_CS"/>
</dbReference>
<comment type="catalytic activity">
    <reaction evidence="5">
        <text>an R-cob(III)alamin(out) + ATP + H2O = an R-cob(III)alamin(in) + ADP + phosphate + H(+)</text>
        <dbReference type="Rhea" id="RHEA:17873"/>
        <dbReference type="ChEBI" id="CHEBI:15377"/>
        <dbReference type="ChEBI" id="CHEBI:15378"/>
        <dbReference type="ChEBI" id="CHEBI:30616"/>
        <dbReference type="ChEBI" id="CHEBI:43474"/>
        <dbReference type="ChEBI" id="CHEBI:140785"/>
        <dbReference type="ChEBI" id="CHEBI:456216"/>
        <dbReference type="EC" id="7.6.2.8"/>
    </reaction>
</comment>
<evidence type="ECO:0000256" key="8">
    <source>
        <dbReference type="ARBA" id="ARBA00066387"/>
    </source>
</evidence>
<comment type="subunit">
    <text evidence="7">The complex is composed of two ATP-binding proteins (BtuD), two transmembrane proteins (BtuC) and a solute-binding protein (BtuF).</text>
</comment>
<dbReference type="AlphaFoldDB" id="A0A285N086"/>
<dbReference type="InterPro" id="IPR027417">
    <property type="entry name" value="P-loop_NTPase"/>
</dbReference>
<dbReference type="PANTHER" id="PTHR42734">
    <property type="entry name" value="METAL TRANSPORT SYSTEM ATP-BINDING PROTEIN TM_0124-RELATED"/>
    <property type="match status" value="1"/>
</dbReference>
<dbReference type="Gene3D" id="3.40.50.300">
    <property type="entry name" value="P-loop containing nucleotide triphosphate hydrolases"/>
    <property type="match status" value="1"/>
</dbReference>
<evidence type="ECO:0000313" key="13">
    <source>
        <dbReference type="Proteomes" id="UP000219453"/>
    </source>
</evidence>
<evidence type="ECO:0000256" key="10">
    <source>
        <dbReference type="ARBA" id="ARBA00077139"/>
    </source>
</evidence>
<reference evidence="12 13" key="1">
    <citation type="submission" date="2017-09" db="EMBL/GenBank/DDBJ databases">
        <authorList>
            <person name="Ehlers B."/>
            <person name="Leendertz F.H."/>
        </authorList>
    </citation>
    <scope>NUCLEOTIDE SEQUENCE [LARGE SCALE GENOMIC DNA]</scope>
    <source>
        <strain evidence="12 13">DSM 27208</strain>
    </source>
</reference>
<keyword evidence="3" id="KW-0547">Nucleotide-binding</keyword>
<dbReference type="PROSITE" id="PS50893">
    <property type="entry name" value="ABC_TRANSPORTER_2"/>
    <property type="match status" value="1"/>
</dbReference>
<evidence type="ECO:0000256" key="4">
    <source>
        <dbReference type="ARBA" id="ARBA00022840"/>
    </source>
</evidence>
<comment type="function">
    <text evidence="6">Required for corrinoid utilization. Probably part of the ABC transporter complex BtuCDF involved in cobalamin (vitamin B12) import. Probably responsible for energy coupling to the transport system.</text>
</comment>
<dbReference type="RefSeq" id="WP_097007164.1">
    <property type="nucleotide sequence ID" value="NZ_OBEJ01000001.1"/>
</dbReference>